<accession>A0A1I7S3C5</accession>
<gene>
    <name evidence="8" type="ORF">BXYJ_LOCUS9313</name>
</gene>
<proteinExistence type="predicted"/>
<sequence length="222" mass="25476">MLSRMITLPVLRSNFVAIRTTCFSSRCFAVSKDGVKEAVRRRLLPERRFRIVMTEEERAAKLKAIQTAQQEVIPPGLFAKFKFYFKRYWYIAIPVYSATCIAWFGGIFLVVKSGVDVVKFLEFLHMPDSIVEKVKNIPETAGKIVIALLLYKLATPLRYATGLLGIRLAFVVLRKMGLLKTAREVEYHMRTRYADLNKRRIYAATQSNAKLKNIKKGKSNSM</sequence>
<evidence type="ECO:0000313" key="10">
    <source>
        <dbReference type="Proteomes" id="UP000659654"/>
    </source>
</evidence>
<evidence type="ECO:0000256" key="4">
    <source>
        <dbReference type="ARBA" id="ARBA00023054"/>
    </source>
</evidence>
<keyword evidence="4" id="KW-0175">Coiled coil</keyword>
<dbReference type="PANTHER" id="PTHR21377:SF1">
    <property type="entry name" value="PROTEIN FAM210A"/>
    <property type="match status" value="1"/>
</dbReference>
<dbReference type="PANTHER" id="PTHR21377">
    <property type="entry name" value="PROTEIN FAM210B, MITOCHONDRIAL"/>
    <property type="match status" value="1"/>
</dbReference>
<dbReference type="Pfam" id="PF06916">
    <property type="entry name" value="FAM210A-B_dom"/>
    <property type="match status" value="1"/>
</dbReference>
<keyword evidence="2 6" id="KW-0812">Transmembrane</keyword>
<feature type="domain" description="DUF1279" evidence="7">
    <location>
        <begin position="80"/>
        <end position="164"/>
    </location>
</feature>
<organism evidence="9 11">
    <name type="scientific">Bursaphelenchus xylophilus</name>
    <name type="common">Pinewood nematode worm</name>
    <name type="synonym">Aphelenchoides xylophilus</name>
    <dbReference type="NCBI Taxonomy" id="6326"/>
    <lineage>
        <taxon>Eukaryota</taxon>
        <taxon>Metazoa</taxon>
        <taxon>Ecdysozoa</taxon>
        <taxon>Nematoda</taxon>
        <taxon>Chromadorea</taxon>
        <taxon>Rhabditida</taxon>
        <taxon>Tylenchina</taxon>
        <taxon>Tylenchomorpha</taxon>
        <taxon>Aphelenchoidea</taxon>
        <taxon>Aphelenchoididae</taxon>
        <taxon>Bursaphelenchus</taxon>
    </lineage>
</organism>
<dbReference type="EMBL" id="CAJFCV020000004">
    <property type="protein sequence ID" value="CAG9116212.1"/>
    <property type="molecule type" value="Genomic_DNA"/>
</dbReference>
<feature type="transmembrane region" description="Helical" evidence="6">
    <location>
        <begin position="88"/>
        <end position="111"/>
    </location>
</feature>
<comment type="subcellular location">
    <subcellularLocation>
        <location evidence="1">Membrane</location>
        <topology evidence="1">Single-pass membrane protein</topology>
    </subcellularLocation>
</comment>
<evidence type="ECO:0000256" key="6">
    <source>
        <dbReference type="SAM" id="Phobius"/>
    </source>
</evidence>
<keyword evidence="5 6" id="KW-0472">Membrane</keyword>
<evidence type="ECO:0000256" key="3">
    <source>
        <dbReference type="ARBA" id="ARBA00022989"/>
    </source>
</evidence>
<evidence type="ECO:0000256" key="5">
    <source>
        <dbReference type="ARBA" id="ARBA00023136"/>
    </source>
</evidence>
<keyword evidence="3 6" id="KW-1133">Transmembrane helix</keyword>
<evidence type="ECO:0000259" key="7">
    <source>
        <dbReference type="Pfam" id="PF06916"/>
    </source>
</evidence>
<keyword evidence="10" id="KW-1185">Reference proteome</keyword>
<dbReference type="EMBL" id="CAJFDI010000004">
    <property type="protein sequence ID" value="CAD5226768.1"/>
    <property type="molecule type" value="Genomic_DNA"/>
</dbReference>
<dbReference type="eggNOG" id="KOG4082">
    <property type="taxonomic scope" value="Eukaryota"/>
</dbReference>
<dbReference type="InterPro" id="IPR045866">
    <property type="entry name" value="FAM210A/B-like"/>
</dbReference>
<dbReference type="GO" id="GO:0005739">
    <property type="term" value="C:mitochondrion"/>
    <property type="evidence" value="ECO:0007669"/>
    <property type="project" value="TreeGrafter"/>
</dbReference>
<evidence type="ECO:0000256" key="2">
    <source>
        <dbReference type="ARBA" id="ARBA00022692"/>
    </source>
</evidence>
<evidence type="ECO:0000313" key="8">
    <source>
        <dbReference type="EMBL" id="CAD5226768.1"/>
    </source>
</evidence>
<evidence type="ECO:0000313" key="11">
    <source>
        <dbReference type="WBParaSite" id="BXY_0750600.1"/>
    </source>
</evidence>
<dbReference type="OrthoDB" id="5874039at2759"/>
<evidence type="ECO:0000313" key="9">
    <source>
        <dbReference type="Proteomes" id="UP000095284"/>
    </source>
</evidence>
<name>A0A1I7S3C5_BURXY</name>
<dbReference type="WBParaSite" id="BXY_0750600.1">
    <property type="protein sequence ID" value="BXY_0750600.1"/>
    <property type="gene ID" value="BXY_0750600"/>
</dbReference>
<reference evidence="8" key="2">
    <citation type="submission" date="2020-09" db="EMBL/GenBank/DDBJ databases">
        <authorList>
            <person name="Kikuchi T."/>
        </authorList>
    </citation>
    <scope>NUCLEOTIDE SEQUENCE</scope>
    <source>
        <strain evidence="8">Ka4C1</strain>
    </source>
</reference>
<evidence type="ECO:0000256" key="1">
    <source>
        <dbReference type="ARBA" id="ARBA00004167"/>
    </source>
</evidence>
<dbReference type="Proteomes" id="UP000095284">
    <property type="component" value="Unplaced"/>
</dbReference>
<dbReference type="GO" id="GO:0016020">
    <property type="term" value="C:membrane"/>
    <property type="evidence" value="ECO:0007669"/>
    <property type="project" value="UniProtKB-SubCell"/>
</dbReference>
<reference evidence="11" key="1">
    <citation type="submission" date="2016-11" db="UniProtKB">
        <authorList>
            <consortium name="WormBaseParasite"/>
        </authorList>
    </citation>
    <scope>IDENTIFICATION</scope>
</reference>
<dbReference type="InterPro" id="IPR009688">
    <property type="entry name" value="FAM210A/B-like_dom"/>
</dbReference>
<dbReference type="AlphaFoldDB" id="A0A1I7S3C5"/>
<dbReference type="Proteomes" id="UP000659654">
    <property type="component" value="Unassembled WGS sequence"/>
</dbReference>
<dbReference type="Proteomes" id="UP000582659">
    <property type="component" value="Unassembled WGS sequence"/>
</dbReference>
<protein>
    <submittedName>
        <fullName evidence="8">(pine wood nematode) hypothetical protein</fullName>
    </submittedName>
    <submittedName>
        <fullName evidence="11">DUF1279 domain-containing protein</fullName>
    </submittedName>
</protein>